<dbReference type="Pfam" id="PF13596">
    <property type="entry name" value="PAS_10"/>
    <property type="match status" value="1"/>
</dbReference>
<dbReference type="Gene3D" id="1.10.287.130">
    <property type="match status" value="1"/>
</dbReference>
<dbReference type="Gene3D" id="3.40.50.180">
    <property type="entry name" value="Methylesterase CheB, C-terminal domain"/>
    <property type="match status" value="1"/>
</dbReference>
<dbReference type="GO" id="GO:0006935">
    <property type="term" value="P:chemotaxis"/>
    <property type="evidence" value="ECO:0007669"/>
    <property type="project" value="InterPro"/>
</dbReference>
<evidence type="ECO:0000256" key="6">
    <source>
        <dbReference type="ARBA" id="ARBA00022691"/>
    </source>
</evidence>
<sequence length="1355" mass="154666">MQGARKHFVVMLGASAGGLEAIQEFFDHMPTCDNMSFVIIQHLSPDYKSLLVELVGRRTRMKVVEAAQHMPMRRNCIYVIPNNKLIRLERNKLQLSEKVHDKLPNNAIDVFLHSLAADRKKQAIAVILSGTGTDGTKGIGSIKEEGGLVMVQDPSTARFDGMPNTAIASGFADVVDSPAGLANAVVQATQEADGGQEINEPDDQLLSRIFELIRQHSGQNFHYYKTPTILRRIHKKMFQLNFKEPQEYVQYLESHPEECQQLAQEFLINVTRFFRDADAFQIIREQVIPSLLEGKADGEQLKVWVAACSTGEEAYSIAICLDEAQERTGKRVDVKIFASDIDASNLDIASVGLYAKDIEQDVPAPLLEKYFTRKSKGYQIVQRIRKQIVFARHDISHDPPFIRNDLVCCRNMLIYMNSILQERIYSILQFSTMRYGYLFLGPSENPPFGKNAAIQQLSLKWKIFRKLADTKHRIAFNDPAPVTARSGRDGTLPVADRSFESKLQKELWTDLRQALTDDMGMVAFYIDRNFEVHQTLGNYESLLSLPKKTLTLNLVRMLPQDLAMVLNREVRKAWKAEAVVSVDSIVFGRKEEPRAVHALIKPPAAASPHDHTLVMLTRAQVPAMENGHQLSAAPAGQPDMANLDYVSNLESELAETRSSLNLAVEDLETANEELQSSNEELLSSNEELQSSNEELQSLNEELYTLNTEHQQKIRELVELNDDLNNYFRSTEIAQIFLDVQLRIRKFNPASTQIINFIETDLGRPMAHISGNLKYERLMQDIHEVQHSRQQIEKEVELDKGRNFLLRIMPYITREGKYAGIIITFVDITTITNLNNIIRSVFNATSSAIFALRAISDPPGTITDFFVQAANARAEELFGEPGKSMTGKKLKEEIPLLAGNELFRDYLSVVQDNAILHRDAYFNSRDEWFELTAVKMPEGLVVTFTNITDKRKSVEKIRRSYSELNEAKENLKRLNTELEDKVKERTRELSFSEERFRLVAQATNDALWDWDLTRDKVWRSDSFQKLFGYPQTDMSRQEMLGYVHKDDRQAMDRSLHSAIHDNHNQWSREYRFRKADGQYAYVLDRGYILRNEFGVPYRMLGSMLDLSDLHHLEEINQALESSNHDLQLFASVASHDLQEPLRKIHMFSKMVKDRHTDTLPGDTLLLLDKVMHSAVRMKALVTNILHFSKLSANSGSVEKTDLEQVIRDVVEDFELTIREKKAEIITGDIPHLLVNRSYIQQVFQNLISNALKFSRKDIPPRISITAWKVGERAFDAPRDEKGKWCRIEVRDNGIGFEEQYRSRIFDLFQRLNSKDKYEGTGIGLAIVKKIIEKHNGIITADSHEDSGALFVMVLPA</sequence>
<evidence type="ECO:0000256" key="7">
    <source>
        <dbReference type="ARBA" id="ARBA00022777"/>
    </source>
</evidence>
<keyword evidence="3" id="KW-0597">Phosphoprotein</keyword>
<dbReference type="InterPro" id="IPR003661">
    <property type="entry name" value="HisK_dim/P_dom"/>
</dbReference>
<dbReference type="Pfam" id="PF00512">
    <property type="entry name" value="HisKA"/>
    <property type="match status" value="1"/>
</dbReference>
<dbReference type="InterPro" id="IPR013655">
    <property type="entry name" value="PAS_fold_3"/>
</dbReference>
<dbReference type="Pfam" id="PF01739">
    <property type="entry name" value="CheR"/>
    <property type="match status" value="1"/>
</dbReference>
<evidence type="ECO:0000256" key="4">
    <source>
        <dbReference type="ARBA" id="ARBA00022603"/>
    </source>
</evidence>
<dbReference type="GO" id="GO:0000155">
    <property type="term" value="F:phosphorelay sensor kinase activity"/>
    <property type="evidence" value="ECO:0007669"/>
    <property type="project" value="InterPro"/>
</dbReference>
<dbReference type="Pfam" id="PF02518">
    <property type="entry name" value="HATPase_c"/>
    <property type="match status" value="1"/>
</dbReference>
<dbReference type="SUPFAM" id="SSF52738">
    <property type="entry name" value="Methylesterase CheB, C-terminal domain"/>
    <property type="match status" value="1"/>
</dbReference>
<dbReference type="InterPro" id="IPR001610">
    <property type="entry name" value="PAC"/>
</dbReference>
<dbReference type="InterPro" id="IPR013656">
    <property type="entry name" value="PAS_4"/>
</dbReference>
<gene>
    <name evidence="13" type="ORF">P0Y53_16180</name>
</gene>
<feature type="domain" description="PAS" evidence="9">
    <location>
        <begin position="721"/>
        <end position="789"/>
    </location>
</feature>
<dbReference type="FunFam" id="3.30.565.10:FF:000006">
    <property type="entry name" value="Sensor histidine kinase WalK"/>
    <property type="match status" value="1"/>
</dbReference>
<evidence type="ECO:0000259" key="9">
    <source>
        <dbReference type="SMART" id="SM00091"/>
    </source>
</evidence>
<dbReference type="SMART" id="SM00387">
    <property type="entry name" value="HATPase_c"/>
    <property type="match status" value="1"/>
</dbReference>
<dbReference type="GO" id="GO:0000156">
    <property type="term" value="F:phosphorelay response regulator activity"/>
    <property type="evidence" value="ECO:0007669"/>
    <property type="project" value="InterPro"/>
</dbReference>
<dbReference type="SUPFAM" id="SSF47384">
    <property type="entry name" value="Homodimeric domain of signal transducing histidine kinase"/>
    <property type="match status" value="1"/>
</dbReference>
<keyword evidence="8" id="KW-0175">Coiled coil</keyword>
<feature type="domain" description="PAS" evidence="9">
    <location>
        <begin position="993"/>
        <end position="1059"/>
    </location>
</feature>
<dbReference type="InterPro" id="IPR036097">
    <property type="entry name" value="HisK_dim/P_sf"/>
</dbReference>
<name>A0AAJ6BGD5_9BACT</name>
<dbReference type="Pfam" id="PF03705">
    <property type="entry name" value="CheR_N"/>
    <property type="match status" value="1"/>
</dbReference>
<comment type="catalytic activity">
    <reaction evidence="1">
        <text>ATP + protein L-histidine = ADP + protein N-phospho-L-histidine.</text>
        <dbReference type="EC" id="2.7.13.3"/>
    </reaction>
</comment>
<dbReference type="Pfam" id="PF01339">
    <property type="entry name" value="CheB_methylest"/>
    <property type="match status" value="1"/>
</dbReference>
<evidence type="ECO:0000259" key="10">
    <source>
        <dbReference type="SMART" id="SM00138"/>
    </source>
</evidence>
<protein>
    <submittedName>
        <fullName evidence="13">Chemotaxis protein CheB</fullName>
    </submittedName>
</protein>
<dbReference type="Gene3D" id="1.10.155.10">
    <property type="entry name" value="Chemotaxis receptor methyltransferase CheR, N-terminal domain"/>
    <property type="match status" value="1"/>
</dbReference>
<dbReference type="InterPro" id="IPR000673">
    <property type="entry name" value="Sig_transdc_resp-reg_Me-estase"/>
</dbReference>
<dbReference type="PRINTS" id="PR00996">
    <property type="entry name" value="CHERMTFRASE"/>
</dbReference>
<feature type="coiled-coil region" evidence="8">
    <location>
        <begin position="646"/>
        <end position="715"/>
    </location>
</feature>
<dbReference type="SMART" id="SM00091">
    <property type="entry name" value="PAS"/>
    <property type="match status" value="3"/>
</dbReference>
<dbReference type="PANTHER" id="PTHR24422">
    <property type="entry name" value="CHEMOTAXIS PROTEIN METHYLTRANSFERASE"/>
    <property type="match status" value="1"/>
</dbReference>
<dbReference type="GO" id="GO:0008984">
    <property type="term" value="F:protein-glutamate methylesterase activity"/>
    <property type="evidence" value="ECO:0007669"/>
    <property type="project" value="InterPro"/>
</dbReference>
<dbReference type="CDD" id="cd00082">
    <property type="entry name" value="HisKA"/>
    <property type="match status" value="1"/>
</dbReference>
<dbReference type="InterPro" id="IPR035909">
    <property type="entry name" value="CheB_C"/>
</dbReference>
<evidence type="ECO:0000256" key="2">
    <source>
        <dbReference type="ARBA" id="ARBA00001541"/>
    </source>
</evidence>
<dbReference type="SMART" id="SM00138">
    <property type="entry name" value="MeTrc"/>
    <property type="match status" value="1"/>
</dbReference>
<dbReference type="PANTHER" id="PTHR24422:SF27">
    <property type="entry name" value="PROTEIN-GLUTAMATE O-METHYLTRANSFERASE"/>
    <property type="match status" value="1"/>
</dbReference>
<dbReference type="NCBIfam" id="TIGR00229">
    <property type="entry name" value="sensory_box"/>
    <property type="match status" value="1"/>
</dbReference>
<dbReference type="InterPro" id="IPR035965">
    <property type="entry name" value="PAS-like_dom_sf"/>
</dbReference>
<dbReference type="GO" id="GO:0032259">
    <property type="term" value="P:methylation"/>
    <property type="evidence" value="ECO:0007669"/>
    <property type="project" value="UniProtKB-KW"/>
</dbReference>
<dbReference type="InterPro" id="IPR000780">
    <property type="entry name" value="CheR_MeTrfase"/>
</dbReference>
<dbReference type="SUPFAM" id="SSF55874">
    <property type="entry name" value="ATPase domain of HSP90 chaperone/DNA topoisomerase II/histidine kinase"/>
    <property type="match status" value="1"/>
</dbReference>
<dbReference type="Gene3D" id="3.30.450.20">
    <property type="entry name" value="PAS domain"/>
    <property type="match status" value="3"/>
</dbReference>
<feature type="domain" description="PAS" evidence="9">
    <location>
        <begin position="835"/>
        <end position="910"/>
    </location>
</feature>
<dbReference type="InterPro" id="IPR050903">
    <property type="entry name" value="Bact_Chemotaxis_MeTrfase"/>
</dbReference>
<evidence type="ECO:0000259" key="12">
    <source>
        <dbReference type="SMART" id="SM00388"/>
    </source>
</evidence>
<comment type="catalytic activity">
    <reaction evidence="2">
        <text>L-glutamyl-[protein] + S-adenosyl-L-methionine = [protein]-L-glutamate 5-O-methyl ester + S-adenosyl-L-homocysteine</text>
        <dbReference type="Rhea" id="RHEA:24452"/>
        <dbReference type="Rhea" id="RHEA-COMP:10208"/>
        <dbReference type="Rhea" id="RHEA-COMP:10311"/>
        <dbReference type="ChEBI" id="CHEBI:29973"/>
        <dbReference type="ChEBI" id="CHEBI:57856"/>
        <dbReference type="ChEBI" id="CHEBI:59789"/>
        <dbReference type="ChEBI" id="CHEBI:82795"/>
        <dbReference type="EC" id="2.1.1.80"/>
    </reaction>
</comment>
<dbReference type="SMART" id="SM00388">
    <property type="entry name" value="HisKA"/>
    <property type="match status" value="1"/>
</dbReference>
<dbReference type="GO" id="GO:0005737">
    <property type="term" value="C:cytoplasm"/>
    <property type="evidence" value="ECO:0007669"/>
    <property type="project" value="InterPro"/>
</dbReference>
<evidence type="ECO:0000256" key="1">
    <source>
        <dbReference type="ARBA" id="ARBA00000085"/>
    </source>
</evidence>
<keyword evidence="7" id="KW-0418">Kinase</keyword>
<reference evidence="13" key="1">
    <citation type="submission" date="2023-03" db="EMBL/GenBank/DDBJ databases">
        <title>Andean soil-derived lignocellulolytic bacterial consortium as a source of novel taxa and putative plastic-active enzymes.</title>
        <authorList>
            <person name="Diaz-Garcia L."/>
            <person name="Chuvochina M."/>
            <person name="Feuerriegel G."/>
            <person name="Bunk B."/>
            <person name="Sproer C."/>
            <person name="Streit W.R."/>
            <person name="Rodriguez L.M."/>
            <person name="Overmann J."/>
            <person name="Jimenez D.J."/>
        </authorList>
    </citation>
    <scope>NUCLEOTIDE SEQUENCE</scope>
    <source>
        <strain evidence="13">MAG 7</strain>
    </source>
</reference>
<dbReference type="Pfam" id="PF08448">
    <property type="entry name" value="PAS_4"/>
    <property type="match status" value="1"/>
</dbReference>
<keyword evidence="4" id="KW-0489">Methyltransferase</keyword>
<evidence type="ECO:0000256" key="5">
    <source>
        <dbReference type="ARBA" id="ARBA00022679"/>
    </source>
</evidence>
<dbReference type="SUPFAM" id="SSF47757">
    <property type="entry name" value="Chemotaxis receptor methyltransferase CheR, N-terminal domain"/>
    <property type="match status" value="1"/>
</dbReference>
<accession>A0AAJ6BGD5</accession>
<dbReference type="Gene3D" id="3.40.50.150">
    <property type="entry name" value="Vaccinia Virus protein VP39"/>
    <property type="match status" value="1"/>
</dbReference>
<evidence type="ECO:0000256" key="3">
    <source>
        <dbReference type="ARBA" id="ARBA00022553"/>
    </source>
</evidence>
<feature type="domain" description="Histidine kinase/HSP90-like ATPase" evidence="11">
    <location>
        <begin position="1233"/>
        <end position="1355"/>
    </location>
</feature>
<dbReference type="SMART" id="SM00086">
    <property type="entry name" value="PAC"/>
    <property type="match status" value="1"/>
</dbReference>
<dbReference type="InterPro" id="IPR029063">
    <property type="entry name" value="SAM-dependent_MTases_sf"/>
</dbReference>
<dbReference type="GO" id="GO:0008983">
    <property type="term" value="F:protein-glutamate O-methyltransferase activity"/>
    <property type="evidence" value="ECO:0007669"/>
    <property type="project" value="UniProtKB-EC"/>
</dbReference>
<dbReference type="Gene3D" id="3.30.565.10">
    <property type="entry name" value="Histidine kinase-like ATPase, C-terminal domain"/>
    <property type="match status" value="1"/>
</dbReference>
<dbReference type="SUPFAM" id="SSF55785">
    <property type="entry name" value="PYP-like sensor domain (PAS domain)"/>
    <property type="match status" value="2"/>
</dbReference>
<keyword evidence="5" id="KW-0808">Transferase</keyword>
<dbReference type="InterPro" id="IPR003594">
    <property type="entry name" value="HATPase_dom"/>
</dbReference>
<dbReference type="InterPro" id="IPR000014">
    <property type="entry name" value="PAS"/>
</dbReference>
<dbReference type="EMBL" id="CP119311">
    <property type="protein sequence ID" value="WEK34026.1"/>
    <property type="molecule type" value="Genomic_DNA"/>
</dbReference>
<dbReference type="CDD" id="cd00130">
    <property type="entry name" value="PAS"/>
    <property type="match status" value="1"/>
</dbReference>
<feature type="domain" description="Signal transduction histidine kinase dimerisation/phosphoacceptor" evidence="12">
    <location>
        <begin position="1124"/>
        <end position="1192"/>
    </location>
</feature>
<dbReference type="InterPro" id="IPR036804">
    <property type="entry name" value="CheR_N_sf"/>
</dbReference>
<dbReference type="InterPro" id="IPR036890">
    <property type="entry name" value="HATPase_C_sf"/>
</dbReference>
<dbReference type="SUPFAM" id="SSF53335">
    <property type="entry name" value="S-adenosyl-L-methionine-dependent methyltransferases"/>
    <property type="match status" value="1"/>
</dbReference>
<proteinExistence type="predicted"/>
<organism evidence="13 14">
    <name type="scientific">Candidatus Pseudobacter hemicellulosilyticus</name>
    <dbReference type="NCBI Taxonomy" id="3121375"/>
    <lineage>
        <taxon>Bacteria</taxon>
        <taxon>Pseudomonadati</taxon>
        <taxon>Bacteroidota</taxon>
        <taxon>Chitinophagia</taxon>
        <taxon>Chitinophagales</taxon>
        <taxon>Chitinophagaceae</taxon>
        <taxon>Pseudobacter</taxon>
    </lineage>
</organism>
<dbReference type="CDD" id="cd16434">
    <property type="entry name" value="CheB-CheR_fusion"/>
    <property type="match status" value="1"/>
</dbReference>
<dbReference type="Pfam" id="PF08447">
    <property type="entry name" value="PAS_3"/>
    <property type="match status" value="1"/>
</dbReference>
<feature type="domain" description="CheR-type methyltransferase" evidence="10">
    <location>
        <begin position="203"/>
        <end position="465"/>
    </location>
</feature>
<evidence type="ECO:0000259" key="11">
    <source>
        <dbReference type="SMART" id="SM00387"/>
    </source>
</evidence>
<evidence type="ECO:0000256" key="8">
    <source>
        <dbReference type="SAM" id="Coils"/>
    </source>
</evidence>
<feature type="coiled-coil region" evidence="8">
    <location>
        <begin position="953"/>
        <end position="994"/>
    </location>
</feature>
<dbReference type="InterPro" id="IPR022641">
    <property type="entry name" value="CheR_N"/>
</dbReference>
<evidence type="ECO:0000313" key="14">
    <source>
        <dbReference type="Proteomes" id="UP001220610"/>
    </source>
</evidence>
<evidence type="ECO:0000313" key="13">
    <source>
        <dbReference type="EMBL" id="WEK34026.1"/>
    </source>
</evidence>
<dbReference type="InterPro" id="IPR022642">
    <property type="entry name" value="CheR_C"/>
</dbReference>
<dbReference type="Proteomes" id="UP001220610">
    <property type="component" value="Chromosome"/>
</dbReference>
<keyword evidence="6" id="KW-0949">S-adenosyl-L-methionine</keyword>